<gene>
    <name evidence="3" type="ORF">IWQ60_001739</name>
</gene>
<feature type="compositionally biased region" description="Low complexity" evidence="2">
    <location>
        <begin position="211"/>
        <end position="221"/>
    </location>
</feature>
<feature type="compositionally biased region" description="Polar residues" evidence="2">
    <location>
        <begin position="619"/>
        <end position="628"/>
    </location>
</feature>
<feature type="compositionally biased region" description="Polar residues" evidence="2">
    <location>
        <begin position="148"/>
        <end position="162"/>
    </location>
</feature>
<dbReference type="EMBL" id="JANBPT010000059">
    <property type="protein sequence ID" value="KAJ1928785.1"/>
    <property type="molecule type" value="Genomic_DNA"/>
</dbReference>
<accession>A0A9W8AKM8</accession>
<proteinExistence type="predicted"/>
<evidence type="ECO:0000256" key="2">
    <source>
        <dbReference type="SAM" id="MobiDB-lite"/>
    </source>
</evidence>
<evidence type="ECO:0000313" key="3">
    <source>
        <dbReference type="EMBL" id="KAJ1928785.1"/>
    </source>
</evidence>
<sequence length="657" mass="70723">MFRGHEGRYSRPTTPSQFPPSFEDDLLTLSSLAGVPTSKLSSRARVSRANIIGPSSTTAGYPSYRRDNPAPEPYYVDSHYHAPLPPVYPRYPGHASYADSPLPRYNGSRTAHAVEEPTSHRGPYGGHSPPSGLLDPPMRHRPLPPSPFSQAPYASSPSQLSPLEQVRADSHHLDHAARPPPALADLAPPVLPRSPTSVHGAGESHHPPTPADTYPYTPSDYSAQPLLSKVFSDGASRPIPTGPNARIIRSRREGPYAPEAYATSRHSAEDDLRSEDSNFRGSEWHPSRLRRQSSHTSEGPDAASDTATEARSNRMLEDLKITNQSLLAVNRAYEDKIRTQRQKITALEQRAGLRPRTTILEYVDDDEDDLTETHDSPGDYSPNGPPETEEEILSQDPAFRAAIDKIAVMIATGRAALSYVPEISGGKVLSQTEVQDQIPQDGSTAPVVDQAVLDFINADEDSSKEAPQEVTHMGSAEEPPVGTSAPVAEAPTPKTPRSPLLPPTTNLAVHAVPPGRTIRRSASHVEPPVTVASPQPVRGPASRARGLTIEAKTPVRPSSQVGRLPSPNAATPRRPLPRSPTSVHASSKPINGRASPMRSPEGPRPVPLRLSAVGPRKLSPSSARTPLSGTLKPASRSQTPVPPTSTKSTRSYSLQRS</sequence>
<evidence type="ECO:0000256" key="1">
    <source>
        <dbReference type="SAM" id="Coils"/>
    </source>
</evidence>
<protein>
    <submittedName>
        <fullName evidence="3">Uncharacterized protein</fullName>
    </submittedName>
</protein>
<feature type="compositionally biased region" description="Basic and acidic residues" evidence="2">
    <location>
        <begin position="266"/>
        <end position="286"/>
    </location>
</feature>
<dbReference type="AlphaFoldDB" id="A0A9W8AKM8"/>
<dbReference type="Proteomes" id="UP001150569">
    <property type="component" value="Unassembled WGS sequence"/>
</dbReference>
<feature type="compositionally biased region" description="Polar residues" evidence="2">
    <location>
        <begin position="635"/>
        <end position="657"/>
    </location>
</feature>
<dbReference type="OrthoDB" id="2555519at2759"/>
<feature type="compositionally biased region" description="Basic and acidic residues" evidence="2">
    <location>
        <begin position="166"/>
        <end position="177"/>
    </location>
</feature>
<evidence type="ECO:0000313" key="4">
    <source>
        <dbReference type="Proteomes" id="UP001150569"/>
    </source>
</evidence>
<reference evidence="3" key="1">
    <citation type="submission" date="2022-07" db="EMBL/GenBank/DDBJ databases">
        <title>Phylogenomic reconstructions and comparative analyses of Kickxellomycotina fungi.</title>
        <authorList>
            <person name="Reynolds N.K."/>
            <person name="Stajich J.E."/>
            <person name="Barry K."/>
            <person name="Grigoriev I.V."/>
            <person name="Crous P."/>
            <person name="Smith M.E."/>
        </authorList>
    </citation>
    <scope>NUCLEOTIDE SEQUENCE</scope>
    <source>
        <strain evidence="3">RSA 861</strain>
    </source>
</reference>
<feature type="region of interest" description="Disordered" evidence="2">
    <location>
        <begin position="460"/>
        <end position="657"/>
    </location>
</feature>
<feature type="compositionally biased region" description="Pro residues" evidence="2">
    <location>
        <begin position="493"/>
        <end position="502"/>
    </location>
</feature>
<feature type="coiled-coil region" evidence="1">
    <location>
        <begin position="316"/>
        <end position="350"/>
    </location>
</feature>
<feature type="region of interest" description="Disordered" evidence="2">
    <location>
        <begin position="35"/>
        <end position="72"/>
    </location>
</feature>
<keyword evidence="1" id="KW-0175">Coiled coil</keyword>
<keyword evidence="4" id="KW-1185">Reference proteome</keyword>
<organism evidence="3 4">
    <name type="scientific">Tieghemiomyces parasiticus</name>
    <dbReference type="NCBI Taxonomy" id="78921"/>
    <lineage>
        <taxon>Eukaryota</taxon>
        <taxon>Fungi</taxon>
        <taxon>Fungi incertae sedis</taxon>
        <taxon>Zoopagomycota</taxon>
        <taxon>Kickxellomycotina</taxon>
        <taxon>Dimargaritomycetes</taxon>
        <taxon>Dimargaritales</taxon>
        <taxon>Dimargaritaceae</taxon>
        <taxon>Tieghemiomyces</taxon>
    </lineage>
</organism>
<feature type="region of interest" description="Disordered" evidence="2">
    <location>
        <begin position="87"/>
        <end position="310"/>
    </location>
</feature>
<feature type="region of interest" description="Disordered" evidence="2">
    <location>
        <begin position="1"/>
        <end position="23"/>
    </location>
</feature>
<comment type="caution">
    <text evidence="3">The sequence shown here is derived from an EMBL/GenBank/DDBJ whole genome shotgun (WGS) entry which is preliminary data.</text>
</comment>
<feature type="region of interest" description="Disordered" evidence="2">
    <location>
        <begin position="362"/>
        <end position="392"/>
    </location>
</feature>
<name>A0A9W8AKM8_9FUNG</name>